<dbReference type="Pfam" id="PF08937">
    <property type="entry name" value="ThsB_TIR"/>
    <property type="match status" value="1"/>
</dbReference>
<reference evidence="2 3" key="1">
    <citation type="submission" date="2016-11" db="EMBL/GenBank/DDBJ databases">
        <authorList>
            <person name="Jaros S."/>
            <person name="Januszkiewicz K."/>
            <person name="Wedrychowicz H."/>
        </authorList>
    </citation>
    <scope>NUCLEOTIDE SEQUENCE [LARGE SCALE GENOMIC DNA]</scope>
    <source>
        <strain evidence="2 3">ACAM 239</strain>
    </source>
</reference>
<feature type="domain" description="Thoeris protein ThsB TIR-like" evidence="1">
    <location>
        <begin position="9"/>
        <end position="111"/>
    </location>
</feature>
<proteinExistence type="predicted"/>
<sequence>MAVVRRKCFISYHHADQREVDQFIRDFDHEADTFIARGLGNEMPGEVVQSSNTDYVMRRIRELYLDNSTVTLLMLGRCTWARRYVDWELQASLRQGETTSANGLLGIKLPSYPDQGGCFPKRFNDNLCGEGQADCYARHIRYPTSTQSLVDAIEAAFERRQTHAQLIVNPRGRMHNNRQC</sequence>
<dbReference type="EMBL" id="FSQX01000001">
    <property type="protein sequence ID" value="SIN66564.1"/>
    <property type="molecule type" value="Genomic_DNA"/>
</dbReference>
<name>A0A1N6CSF8_9GAMM</name>
<evidence type="ECO:0000313" key="2">
    <source>
        <dbReference type="EMBL" id="SIN66564.1"/>
    </source>
</evidence>
<dbReference type="AlphaFoldDB" id="A0A1N6CSF8"/>
<evidence type="ECO:0000259" key="1">
    <source>
        <dbReference type="Pfam" id="PF08937"/>
    </source>
</evidence>
<dbReference type="Proteomes" id="UP000185024">
    <property type="component" value="Unassembled WGS sequence"/>
</dbReference>
<gene>
    <name evidence="2" type="ORF">SAMN05878438_2009</name>
</gene>
<organism evidence="2 3">
    <name type="scientific">Vreelandella aquamarina</name>
    <dbReference type="NCBI Taxonomy" id="77097"/>
    <lineage>
        <taxon>Bacteria</taxon>
        <taxon>Pseudomonadati</taxon>
        <taxon>Pseudomonadota</taxon>
        <taxon>Gammaproteobacteria</taxon>
        <taxon>Oceanospirillales</taxon>
        <taxon>Halomonadaceae</taxon>
        <taxon>Vreelandella</taxon>
    </lineage>
</organism>
<evidence type="ECO:0000313" key="3">
    <source>
        <dbReference type="Proteomes" id="UP000185024"/>
    </source>
</evidence>
<accession>A0A1N6CSF8</accession>
<protein>
    <submittedName>
        <fullName evidence="2">MTH538 TIR-like domain</fullName>
    </submittedName>
</protein>
<dbReference type="InterPro" id="IPR015032">
    <property type="entry name" value="ThsB__TIR-like_domain"/>
</dbReference>